<keyword evidence="10" id="KW-1185">Reference proteome</keyword>
<evidence type="ECO:0000256" key="3">
    <source>
        <dbReference type="ARBA" id="ARBA00020984"/>
    </source>
</evidence>
<name>A0A1B0D1I4_PHLPP</name>
<dbReference type="GO" id="GO:0006886">
    <property type="term" value="P:intracellular protein transport"/>
    <property type="evidence" value="ECO:0007669"/>
    <property type="project" value="InterPro"/>
</dbReference>
<evidence type="ECO:0000256" key="1">
    <source>
        <dbReference type="ARBA" id="ARBA00004395"/>
    </source>
</evidence>
<keyword evidence="7" id="KW-0472">Membrane</keyword>
<dbReference type="Proteomes" id="UP000092462">
    <property type="component" value="Unassembled WGS sequence"/>
</dbReference>
<dbReference type="EMBL" id="AJVK01010243">
    <property type="status" value="NOT_ANNOTATED_CDS"/>
    <property type="molecule type" value="Genomic_DNA"/>
</dbReference>
<dbReference type="AlphaFoldDB" id="A0A1B0D1I4"/>
<dbReference type="PANTHER" id="PTHR21443:SF0">
    <property type="entry name" value="CONSERVED OLIGOMERIC GOLGI COMPLEX SUBUNIT 7"/>
    <property type="match status" value="1"/>
</dbReference>
<dbReference type="GO" id="GO:0007030">
    <property type="term" value="P:Golgi organization"/>
    <property type="evidence" value="ECO:0007669"/>
    <property type="project" value="TreeGrafter"/>
</dbReference>
<dbReference type="Pfam" id="PF10191">
    <property type="entry name" value="COG7"/>
    <property type="match status" value="1"/>
</dbReference>
<evidence type="ECO:0000256" key="5">
    <source>
        <dbReference type="ARBA" id="ARBA00022927"/>
    </source>
</evidence>
<keyword evidence="5" id="KW-0653">Protein transport</keyword>
<sequence length="675" mass="76156">MNCIELKSESFNSFSEVTVNFTISKTPILQLAAVTFVSLFVDQLQIYVRDVNCVLEDTSQQIIGNIPNIMKDVDNLRREALTLQKQMHDMQIEIAQLQKDTGSCMSSLERLDTLKIKLQTAKRGLQECDGWGRLTSELEDLLEGNDLVGSCEKLNILQKSLAAQVGLPGQSEREMHVEDAKNKLEALASPQVVKCFSIGNATDAIKYVELFMKMGRLTQLKQYYRTVQKTRLQNQWQEIVDLVDNSTDIRFLREFYHLLLEHFQKQVKWCTQVFGPNDGLIETVSLISDVLTTLQPSREAIVSNLMKAQSEKLEALSEFSMANQFFGSSMEKYIQNSGLSLPKDKLATLSKSIYDYFQVFIIKYGALEQNFLSNYLVTLGLENQVVAVETVRCLGNSNAKIFKMASNALERCESITQNCAIGPLVTVLNKAQKQLDATRNTPNVNFIQICTTLLEYLGDFMLQLTTFEEEVITKILTSYEQVCRQESSSFQYKVLRKADVTEIKKFKNLIHERQNLGGNDSNSWSIFSGLIEVVKPICTEIHDTTLASVFAPIEIHLKNIEPTETSSTSPDLPDYSFAPQEYITQVGQYLMTLPQHLEPFLLSPSDALRLSLMTADEKYSQTLTSGDFSEGARKSIETCCICEPNFNPNSSRTLPKYSISVASCFAVVLLKFPIL</sequence>
<dbReference type="GO" id="GO:0000139">
    <property type="term" value="C:Golgi membrane"/>
    <property type="evidence" value="ECO:0007669"/>
    <property type="project" value="UniProtKB-SubCell"/>
</dbReference>
<proteinExistence type="inferred from homology"/>
<evidence type="ECO:0000313" key="10">
    <source>
        <dbReference type="Proteomes" id="UP000092462"/>
    </source>
</evidence>
<evidence type="ECO:0000256" key="4">
    <source>
        <dbReference type="ARBA" id="ARBA00022448"/>
    </source>
</evidence>
<dbReference type="GO" id="GO:0006890">
    <property type="term" value="P:retrograde vesicle-mediated transport, Golgi to endoplasmic reticulum"/>
    <property type="evidence" value="ECO:0007669"/>
    <property type="project" value="TreeGrafter"/>
</dbReference>
<evidence type="ECO:0000256" key="7">
    <source>
        <dbReference type="ARBA" id="ARBA00023136"/>
    </source>
</evidence>
<accession>A0A1B0D1I4</accession>
<dbReference type="PANTHER" id="PTHR21443">
    <property type="entry name" value="CONSERVED OLIGOMERIC GOLGI COMPLEX COMPONENT 7"/>
    <property type="match status" value="1"/>
</dbReference>
<evidence type="ECO:0000256" key="6">
    <source>
        <dbReference type="ARBA" id="ARBA00023034"/>
    </source>
</evidence>
<organism evidence="9 10">
    <name type="scientific">Phlebotomus papatasi</name>
    <name type="common">Sandfly</name>
    <dbReference type="NCBI Taxonomy" id="29031"/>
    <lineage>
        <taxon>Eukaryota</taxon>
        <taxon>Metazoa</taxon>
        <taxon>Ecdysozoa</taxon>
        <taxon>Arthropoda</taxon>
        <taxon>Hexapoda</taxon>
        <taxon>Insecta</taxon>
        <taxon>Pterygota</taxon>
        <taxon>Neoptera</taxon>
        <taxon>Endopterygota</taxon>
        <taxon>Diptera</taxon>
        <taxon>Nematocera</taxon>
        <taxon>Psychodoidea</taxon>
        <taxon>Psychodidae</taxon>
        <taxon>Phlebotomus</taxon>
        <taxon>Phlebotomus</taxon>
    </lineage>
</organism>
<evidence type="ECO:0000256" key="2">
    <source>
        <dbReference type="ARBA" id="ARBA00005831"/>
    </source>
</evidence>
<dbReference type="EnsemblMetazoa" id="PPAI001207-RA">
    <property type="protein sequence ID" value="PPAI001207-PA"/>
    <property type="gene ID" value="PPAI001207"/>
</dbReference>
<comment type="similarity">
    <text evidence="2">Belongs to the COG7 family.</text>
</comment>
<dbReference type="GO" id="GO:0017119">
    <property type="term" value="C:Golgi transport complex"/>
    <property type="evidence" value="ECO:0007669"/>
    <property type="project" value="InterPro"/>
</dbReference>
<keyword evidence="6" id="KW-0333">Golgi apparatus</keyword>
<dbReference type="EMBL" id="AJVK01010244">
    <property type="status" value="NOT_ANNOTATED_CDS"/>
    <property type="molecule type" value="Genomic_DNA"/>
</dbReference>
<protein>
    <recommendedName>
        <fullName evidence="3">Conserved oligomeric Golgi complex subunit 7</fullName>
    </recommendedName>
    <alternativeName>
        <fullName evidence="8">Component of oligomeric Golgi complex 7</fullName>
    </alternativeName>
</protein>
<dbReference type="VEuPathDB" id="VectorBase:PPAPM1_003206"/>
<reference evidence="9" key="1">
    <citation type="submission" date="2022-08" db="UniProtKB">
        <authorList>
            <consortium name="EnsemblMetazoa"/>
        </authorList>
    </citation>
    <scope>IDENTIFICATION</scope>
    <source>
        <strain evidence="9">Israel</strain>
    </source>
</reference>
<dbReference type="VEuPathDB" id="VectorBase:PPAI001207"/>
<dbReference type="InterPro" id="IPR019335">
    <property type="entry name" value="COG7"/>
</dbReference>
<evidence type="ECO:0000313" key="9">
    <source>
        <dbReference type="EnsemblMetazoa" id="PPAI001207-PA"/>
    </source>
</evidence>
<keyword evidence="4" id="KW-0813">Transport</keyword>
<comment type="subcellular location">
    <subcellularLocation>
        <location evidence="1">Golgi apparatus membrane</location>
        <topology evidence="1">Peripheral membrane protein</topology>
    </subcellularLocation>
</comment>
<evidence type="ECO:0000256" key="8">
    <source>
        <dbReference type="ARBA" id="ARBA00031345"/>
    </source>
</evidence>